<dbReference type="RefSeq" id="WP_003105940.1">
    <property type="nucleotide sequence ID" value="NZ_AEUT02000001.1"/>
</dbReference>
<gene>
    <name evidence="1" type="ORF">SPB_0692</name>
</gene>
<dbReference type="Proteomes" id="UP000003732">
    <property type="component" value="Unassembled WGS sequence"/>
</dbReference>
<proteinExistence type="predicted"/>
<dbReference type="HOGENOM" id="CLU_2902421_0_0_9"/>
<protein>
    <submittedName>
        <fullName evidence="1">Uncharacterized protein</fullName>
    </submittedName>
</protein>
<sequence>MIYLVRGYFKDFGMDKEIEAKNEYHAGLEFFEQVYNLVGNCSKNDFKGWLTIESVAEMEKIK</sequence>
<accession>F1Z0P8</accession>
<dbReference type="GeneID" id="61420370"/>
<comment type="caution">
    <text evidence="1">The sequence shown here is derived from an EMBL/GenBank/DDBJ whole genome shotgun (WGS) entry which is preliminary data.</text>
</comment>
<dbReference type="AlphaFoldDB" id="F1Z0P8"/>
<dbReference type="EMBL" id="AEUT02000001">
    <property type="protein sequence ID" value="EGE55057.1"/>
    <property type="molecule type" value="Genomic_DNA"/>
</dbReference>
<name>F1Z0P8_9STRE</name>
<evidence type="ECO:0000313" key="1">
    <source>
        <dbReference type="EMBL" id="EGE55057.1"/>
    </source>
</evidence>
<organism evidence="1 2">
    <name type="scientific">Streptococcus parauberis NCFD 2020</name>
    <dbReference type="NCBI Taxonomy" id="873447"/>
    <lineage>
        <taxon>Bacteria</taxon>
        <taxon>Bacillati</taxon>
        <taxon>Bacillota</taxon>
        <taxon>Bacilli</taxon>
        <taxon>Lactobacillales</taxon>
        <taxon>Streptococcaceae</taxon>
        <taxon>Streptococcus</taxon>
    </lineage>
</organism>
<reference evidence="1 2" key="1">
    <citation type="submission" date="2011-02" db="EMBL/GenBank/DDBJ databases">
        <authorList>
            <person name="Stanhope M.J."/>
            <person name="Durkin A.S."/>
            <person name="Hostetler J."/>
            <person name="Kim M."/>
            <person name="Radune D."/>
            <person name="Singh I."/>
            <person name="Town C.D."/>
        </authorList>
    </citation>
    <scope>NUCLEOTIDE SEQUENCE [LARGE SCALE GENOMIC DNA]</scope>
    <source>
        <strain evidence="1 2">NCFD 2020</strain>
    </source>
</reference>
<evidence type="ECO:0000313" key="2">
    <source>
        <dbReference type="Proteomes" id="UP000003732"/>
    </source>
</evidence>